<evidence type="ECO:0000313" key="1">
    <source>
        <dbReference type="EMBL" id="AHZ95065.1"/>
    </source>
</evidence>
<evidence type="ECO:0008006" key="3">
    <source>
        <dbReference type="Google" id="ProtNLM"/>
    </source>
</evidence>
<keyword evidence="2" id="KW-1185">Reference proteome</keyword>
<dbReference type="RefSeq" id="YP_009043596.1">
    <property type="nucleotide sequence ID" value="NC_024365.1"/>
</dbReference>
<protein>
    <recommendedName>
        <fullName evidence="3">DUF2184 domain-containing protein</fullName>
    </recommendedName>
</protein>
<dbReference type="InterPro" id="IPR020049">
    <property type="entry name" value="Major_capsid-like"/>
</dbReference>
<reference evidence="1 2" key="1">
    <citation type="journal article" date="2014" name="J. Basic Microbiol.">
        <title>Isolation and partial characterization of bacteriophages infecting Pseudomonas syringae pv. actinidiae, causal agent of kiwifruit bacterial canker.</title>
        <authorList>
            <person name="Di Lallo G."/>
            <person name="Evangelisti M."/>
            <person name="Mancuso F."/>
            <person name="Ferrante P."/>
            <person name="Marcelletti S."/>
            <person name="Tinari A."/>
            <person name="Superti F."/>
            <person name="Migliore L."/>
            <person name="D'Addabbo P."/>
            <person name="Frezza D."/>
            <person name="Scortichini M."/>
            <person name="Thaller M.C."/>
        </authorList>
    </citation>
    <scope>NUCLEOTIDE SEQUENCE [LARGE SCALE GENOMIC DNA]</scope>
</reference>
<dbReference type="KEGG" id="vg:19685484"/>
<sequence>MSQAFQDAQAALPFVVAQGRNIEAAIYEARYPEYSYRDLMPVVTEGNQWAVGTQFYSQQLAGEAKFLSGAGNDMPFNQVSFGEGSHDFSMIGSGWEWNLEEVNTAALYGRNLNDLKAMSASRSTERLLYDIAVTGSTEKNWRGFTNQSNVQTVNAAATGLNGSTLFADKTPLQVLADLNNLLKLVPQASNNVELADTISLPLEVMDYISTTFVGTEANSPTILERFITSNVYTARTKRPLTILTADAQSTAGNDGGGRIVAYRKAIDVIRFHLPMPRMVLPVHQKSIMGFETGIIARTGGVEVRLPGAMAYMDRVSEPA</sequence>
<proteinExistence type="predicted"/>
<dbReference type="GeneID" id="19685484"/>
<dbReference type="EMBL" id="KJ507100">
    <property type="protein sequence ID" value="AHZ95065.1"/>
    <property type="molecule type" value="Genomic_DNA"/>
</dbReference>
<organism evidence="1 2">
    <name type="scientific">Pseudomonas phage phiPSA1</name>
    <dbReference type="NCBI Taxonomy" id="1500757"/>
    <lineage>
        <taxon>Viruses</taxon>
        <taxon>Duplodnaviria</taxon>
        <taxon>Heunggongvirae</taxon>
        <taxon>Uroviricota</taxon>
        <taxon>Caudoviricetes</taxon>
        <taxon>Readingvirus</taxon>
        <taxon>Readingvirus PSA1</taxon>
    </lineage>
</organism>
<accession>A0A059VK28</accession>
<dbReference type="Pfam" id="PF09950">
    <property type="entry name" value="Major_capside"/>
    <property type="match status" value="1"/>
</dbReference>
<dbReference type="PIRSF" id="PIRSF029202">
    <property type="entry name" value="UCP029202"/>
    <property type="match status" value="1"/>
</dbReference>
<name>A0A059VK28_9CAUD</name>
<evidence type="ECO:0000313" key="2">
    <source>
        <dbReference type="Proteomes" id="UP000203458"/>
    </source>
</evidence>
<dbReference type="Proteomes" id="UP000203458">
    <property type="component" value="Segment"/>
</dbReference>